<dbReference type="Proteomes" id="UP000075418">
    <property type="component" value="Unassembled WGS sequence"/>
</dbReference>
<protein>
    <recommendedName>
        <fullName evidence="5">HTH merR-type domain-containing protein</fullName>
    </recommendedName>
</protein>
<evidence type="ECO:0000256" key="2">
    <source>
        <dbReference type="ARBA" id="ARBA00023015"/>
    </source>
</evidence>
<dbReference type="GO" id="GO:0003677">
    <property type="term" value="F:DNA binding"/>
    <property type="evidence" value="ECO:0007669"/>
    <property type="project" value="UniProtKB-KW"/>
</dbReference>
<dbReference type="Pfam" id="PF13411">
    <property type="entry name" value="MerR_1"/>
    <property type="match status" value="1"/>
</dbReference>
<evidence type="ECO:0000256" key="3">
    <source>
        <dbReference type="ARBA" id="ARBA00023125"/>
    </source>
</evidence>
<comment type="caution">
    <text evidence="6">The sequence shown here is derived from an EMBL/GenBank/DDBJ whole genome shotgun (WGS) entry which is preliminary data.</text>
</comment>
<dbReference type="PROSITE" id="PS50937">
    <property type="entry name" value="HTH_MERR_2"/>
    <property type="match status" value="1"/>
</dbReference>
<dbReference type="AlphaFoldDB" id="A0A151A779"/>
<keyword evidence="2" id="KW-0805">Transcription regulation</keyword>
<reference evidence="6 7" key="1">
    <citation type="submission" date="2016-02" db="EMBL/GenBank/DDBJ databases">
        <title>Draft genome sequence of hydrocarbon degrading Staphylococcus saprophyticus Strain CNV2, isolated from crude-oil contaminated soil from Noonmati Oil Refinery, Guwahati, Assam, India.</title>
        <authorList>
            <person name="Mukherjee A."/>
            <person name="Chettri B."/>
            <person name="Langpoklakpam J."/>
            <person name="Singh A.K."/>
            <person name="Chattopadhyay D.J."/>
        </authorList>
    </citation>
    <scope>NUCLEOTIDE SEQUENCE [LARGE SCALE GENOMIC DNA]</scope>
    <source>
        <strain evidence="6 7">CNV2</strain>
    </source>
</reference>
<evidence type="ECO:0000256" key="1">
    <source>
        <dbReference type="ARBA" id="ARBA00022491"/>
    </source>
</evidence>
<dbReference type="InterPro" id="IPR036244">
    <property type="entry name" value="TipA-like_antibiotic-bd"/>
</dbReference>
<dbReference type="RefSeq" id="WP_061855364.1">
    <property type="nucleotide sequence ID" value="NZ_LUGM01000002.1"/>
</dbReference>
<accession>A0A151A779</accession>
<evidence type="ECO:0000313" key="7">
    <source>
        <dbReference type="Proteomes" id="UP000075418"/>
    </source>
</evidence>
<evidence type="ECO:0000259" key="5">
    <source>
        <dbReference type="PROSITE" id="PS50937"/>
    </source>
</evidence>
<organism evidence="6 7">
    <name type="scientific">Staphylococcus kloosii</name>
    <dbReference type="NCBI Taxonomy" id="29384"/>
    <lineage>
        <taxon>Bacteria</taxon>
        <taxon>Bacillati</taxon>
        <taxon>Bacillota</taxon>
        <taxon>Bacilli</taxon>
        <taxon>Bacillales</taxon>
        <taxon>Staphylococcaceae</taxon>
        <taxon>Staphylococcus</taxon>
    </lineage>
</organism>
<name>A0A151A779_9STAP</name>
<sequence>MKKLFTIKEVADVVQISKRTLHYYHDIELVIPNHIESNGYRLYDSANIRKLQSIIFLKELGLSLAQIELYFEADVQTKNNMLKASYNNVKQQRDKLTHILQFLDEHFENTPQQALKEENIGAFNMDQQYMKEAQLKYGNTKYYQSFDQQREGMNKREREQNNQQTKAQFDAFFDEVNNLVLENKSIEDIARVIPKLETILTQQVPNCDKQFLIYVAETYNNDERFQHNLNKNRVENFHEYLVAAIKYYVKQQG</sequence>
<evidence type="ECO:0000256" key="4">
    <source>
        <dbReference type="ARBA" id="ARBA00023163"/>
    </source>
</evidence>
<dbReference type="InterPro" id="IPR009061">
    <property type="entry name" value="DNA-bd_dom_put_sf"/>
</dbReference>
<dbReference type="EMBL" id="LUGM01000002">
    <property type="protein sequence ID" value="KYH15222.1"/>
    <property type="molecule type" value="Genomic_DNA"/>
</dbReference>
<dbReference type="InterPro" id="IPR000551">
    <property type="entry name" value="MerR-type_HTH_dom"/>
</dbReference>
<dbReference type="SUPFAM" id="SSF46955">
    <property type="entry name" value="Putative DNA-binding domain"/>
    <property type="match status" value="1"/>
</dbReference>
<dbReference type="Gene3D" id="1.10.490.50">
    <property type="entry name" value="Antibiotic binding domain of TipA-like multidrug resistance regulators"/>
    <property type="match status" value="1"/>
</dbReference>
<dbReference type="Pfam" id="PF07739">
    <property type="entry name" value="TipAS"/>
    <property type="match status" value="1"/>
</dbReference>
<dbReference type="PANTHER" id="PTHR30204:SF69">
    <property type="entry name" value="MERR-FAMILY TRANSCRIPTIONAL REGULATOR"/>
    <property type="match status" value="1"/>
</dbReference>
<dbReference type="InterPro" id="IPR012925">
    <property type="entry name" value="TipAS_dom"/>
</dbReference>
<dbReference type="SMART" id="SM00422">
    <property type="entry name" value="HTH_MERR"/>
    <property type="match status" value="1"/>
</dbReference>
<keyword evidence="4" id="KW-0804">Transcription</keyword>
<dbReference type="PANTHER" id="PTHR30204">
    <property type="entry name" value="REDOX-CYCLING DRUG-SENSING TRANSCRIPTIONAL ACTIVATOR SOXR"/>
    <property type="match status" value="1"/>
</dbReference>
<dbReference type="SUPFAM" id="SSF89082">
    <property type="entry name" value="Antibiotic binding domain of TipA-like multidrug resistance regulators"/>
    <property type="match status" value="1"/>
</dbReference>
<dbReference type="InterPro" id="IPR047057">
    <property type="entry name" value="MerR_fam"/>
</dbReference>
<dbReference type="CDD" id="cd01106">
    <property type="entry name" value="HTH_TipAL-Mta"/>
    <property type="match status" value="1"/>
</dbReference>
<proteinExistence type="predicted"/>
<dbReference type="GO" id="GO:0003700">
    <property type="term" value="F:DNA-binding transcription factor activity"/>
    <property type="evidence" value="ECO:0007669"/>
    <property type="project" value="InterPro"/>
</dbReference>
<gene>
    <name evidence="6" type="ORF">A0131_10650</name>
</gene>
<dbReference type="Gene3D" id="1.10.1660.10">
    <property type="match status" value="1"/>
</dbReference>
<feature type="domain" description="HTH merR-type" evidence="5">
    <location>
        <begin position="4"/>
        <end position="73"/>
    </location>
</feature>
<keyword evidence="1" id="KW-0678">Repressor</keyword>
<evidence type="ECO:0000313" key="6">
    <source>
        <dbReference type="EMBL" id="KYH15222.1"/>
    </source>
</evidence>
<keyword evidence="3" id="KW-0238">DNA-binding</keyword>